<keyword evidence="4" id="KW-1185">Reference proteome</keyword>
<dbReference type="PRINTS" id="PR00040">
    <property type="entry name" value="HTHMERR"/>
</dbReference>
<protein>
    <submittedName>
        <fullName evidence="3">HTH-type transcriptional regulator zntR</fullName>
    </submittedName>
</protein>
<keyword evidence="1" id="KW-0238">DNA-binding</keyword>
<dbReference type="InterPro" id="IPR011791">
    <property type="entry name" value="CadR-PbrR"/>
</dbReference>
<feature type="domain" description="HTH merR-type" evidence="2">
    <location>
        <begin position="1"/>
        <end position="69"/>
    </location>
</feature>
<reference evidence="3 4" key="1">
    <citation type="journal article" date="2017" name="Antonie Van Leeuwenhoek">
        <title>Rhizobium rhizosphaerae sp. nov., a novel species isolated from rice rhizosphere.</title>
        <authorList>
            <person name="Zhao J.J."/>
            <person name="Zhang J."/>
            <person name="Zhang R.J."/>
            <person name="Zhang C.W."/>
            <person name="Yin H.Q."/>
            <person name="Zhang X.X."/>
        </authorList>
    </citation>
    <scope>NUCLEOTIDE SEQUENCE [LARGE SCALE GENOMIC DNA]</scope>
    <source>
        <strain evidence="3 4">BSs20135</strain>
    </source>
</reference>
<dbReference type="AlphaFoldDB" id="K6YS40"/>
<dbReference type="PROSITE" id="PS50937">
    <property type="entry name" value="HTH_MERR_2"/>
    <property type="match status" value="1"/>
</dbReference>
<dbReference type="Pfam" id="PF13411">
    <property type="entry name" value="MerR_1"/>
    <property type="match status" value="1"/>
</dbReference>
<evidence type="ECO:0000256" key="1">
    <source>
        <dbReference type="ARBA" id="ARBA00023125"/>
    </source>
</evidence>
<dbReference type="PANTHER" id="PTHR30204:SF92">
    <property type="entry name" value="HTH-TYPE TRANSCRIPTIONAL REGULATOR ZNTR"/>
    <property type="match status" value="1"/>
</dbReference>
<proteinExistence type="predicted"/>
<dbReference type="SMART" id="SM00422">
    <property type="entry name" value="HTH_MERR"/>
    <property type="match status" value="1"/>
</dbReference>
<dbReference type="EMBL" id="BAEO01000031">
    <property type="protein sequence ID" value="GAC19498.1"/>
    <property type="molecule type" value="Genomic_DNA"/>
</dbReference>
<accession>K6YS40</accession>
<dbReference type="STRING" id="493475.GARC_2532"/>
<evidence type="ECO:0000313" key="4">
    <source>
        <dbReference type="Proteomes" id="UP000006327"/>
    </source>
</evidence>
<dbReference type="GO" id="GO:0045893">
    <property type="term" value="P:positive regulation of DNA-templated transcription"/>
    <property type="evidence" value="ECO:0007669"/>
    <property type="project" value="InterPro"/>
</dbReference>
<dbReference type="RefSeq" id="WP_007620379.1">
    <property type="nucleotide sequence ID" value="NZ_BAEO01000031.1"/>
</dbReference>
<sequence>MKIGKLSTMTGFSVQAIRYYEKEGLIARPSRTEGNFRLYHPDDVKRLEFVKHCRNLDMTLKEIKQMLEIRQFPERSCESINLMIDAHLIAVVKRIDELCTLKEMLSEMQQSCHSGSAVASCGILKNLEKN</sequence>
<evidence type="ECO:0000259" key="2">
    <source>
        <dbReference type="PROSITE" id="PS50937"/>
    </source>
</evidence>
<dbReference type="GO" id="GO:0003677">
    <property type="term" value="F:DNA binding"/>
    <property type="evidence" value="ECO:0007669"/>
    <property type="project" value="UniProtKB-KW"/>
</dbReference>
<dbReference type="InterPro" id="IPR009061">
    <property type="entry name" value="DNA-bd_dom_put_sf"/>
</dbReference>
<dbReference type="PANTHER" id="PTHR30204">
    <property type="entry name" value="REDOX-CYCLING DRUG-SENSING TRANSCRIPTIONAL ACTIVATOR SOXR"/>
    <property type="match status" value="1"/>
</dbReference>
<comment type="caution">
    <text evidence="3">The sequence shown here is derived from an EMBL/GenBank/DDBJ whole genome shotgun (WGS) entry which is preliminary data.</text>
</comment>
<organism evidence="3 4">
    <name type="scientific">Paraglaciecola arctica BSs20135</name>
    <dbReference type="NCBI Taxonomy" id="493475"/>
    <lineage>
        <taxon>Bacteria</taxon>
        <taxon>Pseudomonadati</taxon>
        <taxon>Pseudomonadota</taxon>
        <taxon>Gammaproteobacteria</taxon>
        <taxon>Alteromonadales</taxon>
        <taxon>Alteromonadaceae</taxon>
        <taxon>Paraglaciecola</taxon>
    </lineage>
</organism>
<dbReference type="SUPFAM" id="SSF46955">
    <property type="entry name" value="Putative DNA-binding domain"/>
    <property type="match status" value="1"/>
</dbReference>
<dbReference type="InterPro" id="IPR047057">
    <property type="entry name" value="MerR_fam"/>
</dbReference>
<dbReference type="GO" id="GO:0003700">
    <property type="term" value="F:DNA-binding transcription factor activity"/>
    <property type="evidence" value="ECO:0007669"/>
    <property type="project" value="InterPro"/>
</dbReference>
<evidence type="ECO:0000313" key="3">
    <source>
        <dbReference type="EMBL" id="GAC19498.1"/>
    </source>
</evidence>
<dbReference type="eggNOG" id="COG0789">
    <property type="taxonomic scope" value="Bacteria"/>
</dbReference>
<dbReference type="GO" id="GO:0046872">
    <property type="term" value="F:metal ion binding"/>
    <property type="evidence" value="ECO:0007669"/>
    <property type="project" value="InterPro"/>
</dbReference>
<gene>
    <name evidence="3" type="primary">zntR</name>
    <name evidence="3" type="ORF">GARC_2532</name>
</gene>
<dbReference type="InterPro" id="IPR000551">
    <property type="entry name" value="MerR-type_HTH_dom"/>
</dbReference>
<dbReference type="CDD" id="cd04784">
    <property type="entry name" value="HTH_CadR-PbrR"/>
    <property type="match status" value="1"/>
</dbReference>
<dbReference type="Gene3D" id="1.10.1660.10">
    <property type="match status" value="1"/>
</dbReference>
<dbReference type="Proteomes" id="UP000006327">
    <property type="component" value="Unassembled WGS sequence"/>
</dbReference>
<dbReference type="OrthoDB" id="9808480at2"/>
<name>K6YS40_9ALTE</name>